<dbReference type="GO" id="GO:0005829">
    <property type="term" value="C:cytosol"/>
    <property type="evidence" value="ECO:0007669"/>
    <property type="project" value="TreeGrafter"/>
</dbReference>
<keyword evidence="5" id="KW-1185">Reference proteome</keyword>
<feature type="domain" description="CobQ/CobB/MinD/ParA nucleotide binding" evidence="3">
    <location>
        <begin position="142"/>
        <end position="272"/>
    </location>
</feature>
<evidence type="ECO:0000313" key="4">
    <source>
        <dbReference type="EMBL" id="GEP12546.1"/>
    </source>
</evidence>
<dbReference type="GO" id="GO:0051782">
    <property type="term" value="P:negative regulation of cell division"/>
    <property type="evidence" value="ECO:0007669"/>
    <property type="project" value="TreeGrafter"/>
</dbReference>
<dbReference type="InterPro" id="IPR050625">
    <property type="entry name" value="ParA/MinD_ATPase"/>
</dbReference>
<sequence>MDAFQSIEAKAFTPPLTWVDVARRLTTLEPANDLWRCRPEALKYARIDWAAAVFFVENLENNTAEVINWLRRVFPNCIPEKPIHELIMELDGPTPSHGLPIEFEGIGAAPLPRGSLGSIEGDIDFTGVSRGEIRVRPVPIIACHSVKGGTGRTTTAVALATTWARLSKKPILIVDADLEAPGLSYLYRASRPEIDVSLEDLIVLAHISADKDLEQVVAWISRRLITQQLGNLLILPLRRSLDELASSAIRAEHLSSPDKPYAFADILTEVAAACNCAGVVVDVRAGLVPLAAQLILDPQVARVIVTSLAGQSLEATVALMEFVAREMRKQGSMSQQPLLVVNRVPGILRDIGGDETLLAPVISRIEASLLADYEQEVSANDTLLDSTRNVSPLAVVKLGEVADLQVPARRWDGFGEQLENSGFSRRLNIGLEPWLEAVLPTFATPSSVETQAVVAQDEPGAAQLRKRLAEFTSRFIAAETADKPVETPLVTGPMRALAMESVQPPIVVCEGVKGAGKTLTARYLISQRKWMSVVSNITGQQAGFDALILPVLGSIQASATFLVEIDGARTNISRELGNAQSQPVSETRAFLREKLSNKLSEREWADIWLDVIAWSAGLFIGEPGAGSLLIDNLRGANKQIIAIIEGIEELYESAGPTLYNMLTALLVDLPVRLRSIPGRPLGLVVFARRDTVEAGVLQNRSQFRQQYQDYALTWTEGEVLELAAWLATSSGARDIWTPEFKSKSLQEKEQLLYPLWGRKLGPDDQPGRPRVQEAYTAGWVIAALSDLQERLVARDLVRFIHNAASNTDQVESRENYGNRLLFPKALREAMGPTSRSKVAETEEEIPELRAVFDKFKENNNKVKAPIDQDAIAELGLSSEDLDKLKLHAIVLGESAPYDVPELFRMGLGLRHAGARHSVVGTRRRAKQRLSAGI</sequence>
<evidence type="ECO:0000259" key="3">
    <source>
        <dbReference type="Pfam" id="PF01656"/>
    </source>
</evidence>
<dbReference type="GO" id="GO:0005524">
    <property type="term" value="F:ATP binding"/>
    <property type="evidence" value="ECO:0007669"/>
    <property type="project" value="UniProtKB-KW"/>
</dbReference>
<dbReference type="GO" id="GO:0009898">
    <property type="term" value="C:cytoplasmic side of plasma membrane"/>
    <property type="evidence" value="ECO:0007669"/>
    <property type="project" value="TreeGrafter"/>
</dbReference>
<evidence type="ECO:0000256" key="1">
    <source>
        <dbReference type="ARBA" id="ARBA00022741"/>
    </source>
</evidence>
<evidence type="ECO:0000256" key="2">
    <source>
        <dbReference type="ARBA" id="ARBA00022840"/>
    </source>
</evidence>
<reference evidence="4 5" key="1">
    <citation type="submission" date="2019-07" db="EMBL/GenBank/DDBJ databases">
        <title>Whole genome shotgun sequence of Methylobacterium gnaphalii NBRC 107716.</title>
        <authorList>
            <person name="Hosoyama A."/>
            <person name="Uohara A."/>
            <person name="Ohji S."/>
            <person name="Ichikawa N."/>
        </authorList>
    </citation>
    <scope>NUCLEOTIDE SEQUENCE [LARGE SCALE GENOMIC DNA]</scope>
    <source>
        <strain evidence="4 5">NBRC 107716</strain>
    </source>
</reference>
<dbReference type="NCBIfam" id="NF047398">
    <property type="entry name" value="AAA_KGGVGR"/>
    <property type="match status" value="1"/>
</dbReference>
<dbReference type="PANTHER" id="PTHR43384:SF6">
    <property type="entry name" value="SEPTUM SITE-DETERMINING PROTEIN MIND HOMOLOG, CHLOROPLASTIC"/>
    <property type="match status" value="1"/>
</dbReference>
<proteinExistence type="predicted"/>
<organism evidence="4 5">
    <name type="scientific">Methylobacterium gnaphalii</name>
    <dbReference type="NCBI Taxonomy" id="1010610"/>
    <lineage>
        <taxon>Bacteria</taxon>
        <taxon>Pseudomonadati</taxon>
        <taxon>Pseudomonadota</taxon>
        <taxon>Alphaproteobacteria</taxon>
        <taxon>Hyphomicrobiales</taxon>
        <taxon>Methylobacteriaceae</taxon>
        <taxon>Methylobacterium</taxon>
    </lineage>
</organism>
<dbReference type="EMBL" id="BJZV01000046">
    <property type="protein sequence ID" value="GEP12546.1"/>
    <property type="molecule type" value="Genomic_DNA"/>
</dbReference>
<dbReference type="GO" id="GO:0016887">
    <property type="term" value="F:ATP hydrolysis activity"/>
    <property type="evidence" value="ECO:0007669"/>
    <property type="project" value="TreeGrafter"/>
</dbReference>
<dbReference type="Proteomes" id="UP000321750">
    <property type="component" value="Unassembled WGS sequence"/>
</dbReference>
<evidence type="ECO:0000313" key="5">
    <source>
        <dbReference type="Proteomes" id="UP000321750"/>
    </source>
</evidence>
<name>A0A512JRG3_9HYPH</name>
<dbReference type="SUPFAM" id="SSF52540">
    <property type="entry name" value="P-loop containing nucleoside triphosphate hydrolases"/>
    <property type="match status" value="1"/>
</dbReference>
<dbReference type="Gene3D" id="3.40.50.300">
    <property type="entry name" value="P-loop containing nucleotide triphosphate hydrolases"/>
    <property type="match status" value="1"/>
</dbReference>
<keyword evidence="2" id="KW-0067">ATP-binding</keyword>
<gene>
    <name evidence="4" type="ORF">MGN01_43910</name>
</gene>
<keyword evidence="1" id="KW-0547">Nucleotide-binding</keyword>
<dbReference type="Pfam" id="PF01656">
    <property type="entry name" value="CbiA"/>
    <property type="match status" value="1"/>
</dbReference>
<dbReference type="InterPro" id="IPR002586">
    <property type="entry name" value="CobQ/CobB/MinD/ParA_Nub-bd_dom"/>
</dbReference>
<comment type="caution">
    <text evidence="4">The sequence shown here is derived from an EMBL/GenBank/DDBJ whole genome shotgun (WGS) entry which is preliminary data.</text>
</comment>
<dbReference type="RefSeq" id="WP_147048900.1">
    <property type="nucleotide sequence ID" value="NZ_BJZV01000046.1"/>
</dbReference>
<dbReference type="PANTHER" id="PTHR43384">
    <property type="entry name" value="SEPTUM SITE-DETERMINING PROTEIN MIND HOMOLOG, CHLOROPLASTIC-RELATED"/>
    <property type="match status" value="1"/>
</dbReference>
<accession>A0A512JRG3</accession>
<dbReference type="AlphaFoldDB" id="A0A512JRG3"/>
<dbReference type="OrthoDB" id="580767at2"/>
<protein>
    <recommendedName>
        <fullName evidence="3">CobQ/CobB/MinD/ParA nucleotide binding domain-containing protein</fullName>
    </recommendedName>
</protein>
<dbReference type="InterPro" id="IPR027417">
    <property type="entry name" value="P-loop_NTPase"/>
</dbReference>